<feature type="compositionally biased region" description="Polar residues" evidence="2">
    <location>
        <begin position="545"/>
        <end position="571"/>
    </location>
</feature>
<evidence type="ECO:0000313" key="5">
    <source>
        <dbReference type="Proteomes" id="UP000275385"/>
    </source>
</evidence>
<sequence>MHQTVEQLMQLLAPPPPAEPSKAELRKAAAPKKTPKAKRQSQANIGLTGEGGEEGAAGTVETEATTPAPKKRKKAAQDGEPSTQRKRTKKRKANDVAVDPTLDAMLPPEMPGALPVGESAERPLYNTQPHQDSTGTSAYPEPLIGASGTSDAASAVVSSSVHQHSILNLPPGEAERRREVAIRLLMERGIDPDTLSPEQFSILANQSPQLQQESLEMLAKYGAERLKIILPDKDTSAAQAPVANEPNGEEAGEIQAAETPVRKGGRKKKPSLKAQAADTSLTTDASTATPRPKRPQLTRGACTPCREAKLKCNKVKPTCNHCSEAGTDCVYAMQQSKKSKALVPRADEAAMEADVSVEPQLGDGTPDTPEAGADNEEEPDELPSPGFTAYYPSTGHDGNHATGVDPGDQQSYQDAQHHYENTEAARPQEEGQGEQGGHQTTYPEPQGGGVYRHSSGLTFPHSITPDITQQGWAGQPGTDYDSVPTQEPTVSNVTYAPGASPILTRAAPATADDRNRSWGSVAASQRAESQAAVSSAADTLTNILSGNSWSQYPTNTEISQPTRTSPRQARSTAKPADVAAYHHGMRSASALAQAAMNSVTKSASPVPQTLQHETVGTTRAKSRQSHRAQQPQTQTRTPVPSHPGVSRQQQRAAPSVTPTPAASYPLSSDKN</sequence>
<organism evidence="4 5">
    <name type="scientific">Coniochaeta pulveracea</name>
    <dbReference type="NCBI Taxonomy" id="177199"/>
    <lineage>
        <taxon>Eukaryota</taxon>
        <taxon>Fungi</taxon>
        <taxon>Dikarya</taxon>
        <taxon>Ascomycota</taxon>
        <taxon>Pezizomycotina</taxon>
        <taxon>Sordariomycetes</taxon>
        <taxon>Sordariomycetidae</taxon>
        <taxon>Coniochaetales</taxon>
        <taxon>Coniochaetaceae</taxon>
        <taxon>Coniochaeta</taxon>
    </lineage>
</organism>
<dbReference type="OrthoDB" id="3251668at2759"/>
<feature type="compositionally biased region" description="Low complexity" evidence="2">
    <location>
        <begin position="56"/>
        <end position="68"/>
    </location>
</feature>
<feature type="compositionally biased region" description="Basic residues" evidence="2">
    <location>
        <begin position="29"/>
        <end position="39"/>
    </location>
</feature>
<dbReference type="GO" id="GO:0008270">
    <property type="term" value="F:zinc ion binding"/>
    <property type="evidence" value="ECO:0007669"/>
    <property type="project" value="InterPro"/>
</dbReference>
<proteinExistence type="predicted"/>
<name>A0A420YG63_9PEZI</name>
<dbReference type="AlphaFoldDB" id="A0A420YG63"/>
<dbReference type="Proteomes" id="UP000275385">
    <property type="component" value="Unassembled WGS sequence"/>
</dbReference>
<keyword evidence="5" id="KW-1185">Reference proteome</keyword>
<evidence type="ECO:0000256" key="2">
    <source>
        <dbReference type="SAM" id="MobiDB-lite"/>
    </source>
</evidence>
<evidence type="ECO:0000259" key="3">
    <source>
        <dbReference type="PROSITE" id="PS50048"/>
    </source>
</evidence>
<keyword evidence="1" id="KW-0539">Nucleus</keyword>
<feature type="region of interest" description="Disordered" evidence="2">
    <location>
        <begin position="1"/>
        <end position="151"/>
    </location>
</feature>
<feature type="compositionally biased region" description="Low complexity" evidence="2">
    <location>
        <begin position="1"/>
        <end position="12"/>
    </location>
</feature>
<dbReference type="PROSITE" id="PS00463">
    <property type="entry name" value="ZN2_CY6_FUNGAL_1"/>
    <property type="match status" value="1"/>
</dbReference>
<feature type="domain" description="Zn(2)-C6 fungal-type" evidence="3">
    <location>
        <begin position="301"/>
        <end position="331"/>
    </location>
</feature>
<dbReference type="Gene3D" id="4.10.240.10">
    <property type="entry name" value="Zn(2)-C6 fungal-type DNA-binding domain"/>
    <property type="match status" value="1"/>
</dbReference>
<evidence type="ECO:0000313" key="4">
    <source>
        <dbReference type="EMBL" id="RKU46851.1"/>
    </source>
</evidence>
<comment type="caution">
    <text evidence="4">The sequence shown here is derived from an EMBL/GenBank/DDBJ whole genome shotgun (WGS) entry which is preliminary data.</text>
</comment>
<protein>
    <recommendedName>
        <fullName evidence="3">Zn(2)-C6 fungal-type domain-containing protein</fullName>
    </recommendedName>
</protein>
<reference evidence="4 5" key="1">
    <citation type="submission" date="2018-08" db="EMBL/GenBank/DDBJ databases">
        <title>Draft genome of the lignicolous fungus Coniochaeta pulveracea.</title>
        <authorList>
            <person name="Borstlap C.J."/>
            <person name="De Witt R.N."/>
            <person name="Botha A."/>
            <person name="Volschenk H."/>
        </authorList>
    </citation>
    <scope>NUCLEOTIDE SEQUENCE [LARGE SCALE GENOMIC DNA]</scope>
    <source>
        <strain evidence="4 5">CAB683</strain>
    </source>
</reference>
<feature type="non-terminal residue" evidence="4">
    <location>
        <position position="671"/>
    </location>
</feature>
<feature type="compositionally biased region" description="Low complexity" evidence="2">
    <location>
        <begin position="274"/>
        <end position="289"/>
    </location>
</feature>
<feature type="compositionally biased region" description="Polar residues" evidence="2">
    <location>
        <begin position="483"/>
        <end position="494"/>
    </location>
</feature>
<dbReference type="Pfam" id="PF00172">
    <property type="entry name" value="Zn_clus"/>
    <property type="match status" value="1"/>
</dbReference>
<feature type="region of interest" description="Disordered" evidence="2">
    <location>
        <begin position="599"/>
        <end position="671"/>
    </location>
</feature>
<evidence type="ECO:0000256" key="1">
    <source>
        <dbReference type="ARBA" id="ARBA00023242"/>
    </source>
</evidence>
<dbReference type="STRING" id="177199.A0A420YG63"/>
<dbReference type="GO" id="GO:0000981">
    <property type="term" value="F:DNA-binding transcription factor activity, RNA polymerase II-specific"/>
    <property type="evidence" value="ECO:0007669"/>
    <property type="project" value="InterPro"/>
</dbReference>
<dbReference type="SMART" id="SM00066">
    <property type="entry name" value="GAL4"/>
    <property type="match status" value="1"/>
</dbReference>
<feature type="compositionally biased region" description="Low complexity" evidence="2">
    <location>
        <begin position="629"/>
        <end position="639"/>
    </location>
</feature>
<feature type="compositionally biased region" description="Polar residues" evidence="2">
    <location>
        <begin position="599"/>
        <end position="619"/>
    </location>
</feature>
<feature type="compositionally biased region" description="Low complexity" evidence="2">
    <location>
        <begin position="652"/>
        <end position="665"/>
    </location>
</feature>
<feature type="region of interest" description="Disordered" evidence="2">
    <location>
        <begin position="545"/>
        <end position="577"/>
    </location>
</feature>
<dbReference type="EMBL" id="QVQW01000012">
    <property type="protein sequence ID" value="RKU46851.1"/>
    <property type="molecule type" value="Genomic_DNA"/>
</dbReference>
<feature type="region of interest" description="Disordered" evidence="2">
    <location>
        <begin position="237"/>
        <end position="299"/>
    </location>
</feature>
<feature type="compositionally biased region" description="Polar residues" evidence="2">
    <location>
        <begin position="125"/>
        <end position="137"/>
    </location>
</feature>
<dbReference type="CDD" id="cd00067">
    <property type="entry name" value="GAL4"/>
    <property type="match status" value="1"/>
</dbReference>
<feature type="region of interest" description="Disordered" evidence="2">
    <location>
        <begin position="342"/>
        <end position="496"/>
    </location>
</feature>
<dbReference type="InterPro" id="IPR036864">
    <property type="entry name" value="Zn2-C6_fun-type_DNA-bd_sf"/>
</dbReference>
<gene>
    <name evidence="4" type="ORF">DL546_008383</name>
</gene>
<accession>A0A420YG63</accession>
<feature type="compositionally biased region" description="Basic and acidic residues" evidence="2">
    <location>
        <begin position="415"/>
        <end position="429"/>
    </location>
</feature>
<dbReference type="PROSITE" id="PS50048">
    <property type="entry name" value="ZN2_CY6_FUNGAL_2"/>
    <property type="match status" value="1"/>
</dbReference>
<dbReference type="InterPro" id="IPR001138">
    <property type="entry name" value="Zn2Cys6_DnaBD"/>
</dbReference>
<dbReference type="SUPFAM" id="SSF57701">
    <property type="entry name" value="Zn2/Cys6 DNA-binding domain"/>
    <property type="match status" value="1"/>
</dbReference>